<evidence type="ECO:0000313" key="2">
    <source>
        <dbReference type="EMBL" id="GFN94143.1"/>
    </source>
</evidence>
<feature type="compositionally biased region" description="Polar residues" evidence="1">
    <location>
        <begin position="1"/>
        <end position="13"/>
    </location>
</feature>
<feature type="region of interest" description="Disordered" evidence="1">
    <location>
        <begin position="1"/>
        <end position="42"/>
    </location>
</feature>
<reference evidence="2 3" key="1">
    <citation type="journal article" date="2021" name="Elife">
        <title>Chloroplast acquisition without the gene transfer in kleptoplastic sea slugs, Plakobranchus ocellatus.</title>
        <authorList>
            <person name="Maeda T."/>
            <person name="Takahashi S."/>
            <person name="Yoshida T."/>
            <person name="Shimamura S."/>
            <person name="Takaki Y."/>
            <person name="Nagai Y."/>
            <person name="Toyoda A."/>
            <person name="Suzuki Y."/>
            <person name="Arimoto A."/>
            <person name="Ishii H."/>
            <person name="Satoh N."/>
            <person name="Nishiyama T."/>
            <person name="Hasebe M."/>
            <person name="Maruyama T."/>
            <person name="Minagawa J."/>
            <person name="Obokata J."/>
            <person name="Shigenobu S."/>
        </authorList>
    </citation>
    <scope>NUCLEOTIDE SEQUENCE [LARGE SCALE GENOMIC DNA]</scope>
</reference>
<name>A0AAV3ZIC1_9GAST</name>
<gene>
    <name evidence="2" type="ORF">PoB_002064900</name>
</gene>
<evidence type="ECO:0000313" key="3">
    <source>
        <dbReference type="Proteomes" id="UP000735302"/>
    </source>
</evidence>
<comment type="caution">
    <text evidence="2">The sequence shown here is derived from an EMBL/GenBank/DDBJ whole genome shotgun (WGS) entry which is preliminary data.</text>
</comment>
<dbReference type="Proteomes" id="UP000735302">
    <property type="component" value="Unassembled WGS sequence"/>
</dbReference>
<proteinExistence type="predicted"/>
<feature type="compositionally biased region" description="Low complexity" evidence="1">
    <location>
        <begin position="29"/>
        <end position="41"/>
    </location>
</feature>
<evidence type="ECO:0000256" key="1">
    <source>
        <dbReference type="SAM" id="MobiDB-lite"/>
    </source>
</evidence>
<dbReference type="AlphaFoldDB" id="A0AAV3ZIC1"/>
<dbReference type="EMBL" id="BLXT01002413">
    <property type="protein sequence ID" value="GFN94143.1"/>
    <property type="molecule type" value="Genomic_DNA"/>
</dbReference>
<accession>A0AAV3ZIC1</accession>
<protein>
    <submittedName>
        <fullName evidence="2">Uncharacterized protein</fullName>
    </submittedName>
</protein>
<organism evidence="2 3">
    <name type="scientific">Plakobranchus ocellatus</name>
    <dbReference type="NCBI Taxonomy" id="259542"/>
    <lineage>
        <taxon>Eukaryota</taxon>
        <taxon>Metazoa</taxon>
        <taxon>Spiralia</taxon>
        <taxon>Lophotrochozoa</taxon>
        <taxon>Mollusca</taxon>
        <taxon>Gastropoda</taxon>
        <taxon>Heterobranchia</taxon>
        <taxon>Euthyneura</taxon>
        <taxon>Panpulmonata</taxon>
        <taxon>Sacoglossa</taxon>
        <taxon>Placobranchoidea</taxon>
        <taxon>Plakobranchidae</taxon>
        <taxon>Plakobranchus</taxon>
    </lineage>
</organism>
<keyword evidence="3" id="KW-1185">Reference proteome</keyword>
<sequence>MRDWTARSQSQTEMRGGCQVRSNNTRMISGPGSRGSRPPSSAFSISHPVTGNGFFLSCNRLSWTVILIWIRASLFELSAIMASVSAMA</sequence>